<dbReference type="PANTHER" id="PTHR31676:SF110">
    <property type="entry name" value="TRANSMEMBRANE PROTEIN"/>
    <property type="match status" value="1"/>
</dbReference>
<accession>A0A8J5FEL4</accession>
<name>A0A8J5FEL4_ZINOF</name>
<evidence type="ECO:0000313" key="1">
    <source>
        <dbReference type="EMBL" id="KAG6483771.1"/>
    </source>
</evidence>
<dbReference type="InterPro" id="IPR036758">
    <property type="entry name" value="At5g01610-like"/>
</dbReference>
<dbReference type="FunFam" id="2.30.240.10:FF:000002">
    <property type="entry name" value="Uncharacterized protein At3g07460"/>
    <property type="match status" value="1"/>
</dbReference>
<dbReference type="Gene3D" id="2.30.240.10">
    <property type="entry name" value="At5g01610-like"/>
    <property type="match status" value="1"/>
</dbReference>
<keyword evidence="2" id="KW-1185">Reference proteome</keyword>
<gene>
    <name evidence="1" type="ORF">ZIOFF_060428</name>
</gene>
<dbReference type="EMBL" id="JACMSC010000016">
    <property type="protein sequence ID" value="KAG6483771.1"/>
    <property type="molecule type" value="Genomic_DNA"/>
</dbReference>
<reference evidence="1 2" key="1">
    <citation type="submission" date="2020-08" db="EMBL/GenBank/DDBJ databases">
        <title>Plant Genome Project.</title>
        <authorList>
            <person name="Zhang R.-G."/>
        </authorList>
    </citation>
    <scope>NUCLEOTIDE SEQUENCE [LARGE SCALE GENOMIC DNA]</scope>
    <source>
        <tissue evidence="1">Rhizome</tissue>
    </source>
</reference>
<sequence>MARPIGTHHPHSFSSPSHSALSCPSLSLSLSLSMVEFNWPNRTRNMFRRLLLLVSSTAAYDGGDAYEVLRSHGLPIGLLPKGVQEFRINGDGRFEVRLPSPCTAKFDGEVLYNATVSGTISPGKIASLSGISAQDLFLWFLVRAIRLDDQASGIIHFDVGVVDKRFALSLFETPPDCSPVSTAFVAEVPSQSHHAFYSTGHSVKRFSCAYPFDQQSQSAELRNKLDQPDSLETTM</sequence>
<dbReference type="AlphaFoldDB" id="A0A8J5FEL4"/>
<organism evidence="1 2">
    <name type="scientific">Zingiber officinale</name>
    <name type="common">Ginger</name>
    <name type="synonym">Amomum zingiber</name>
    <dbReference type="NCBI Taxonomy" id="94328"/>
    <lineage>
        <taxon>Eukaryota</taxon>
        <taxon>Viridiplantae</taxon>
        <taxon>Streptophyta</taxon>
        <taxon>Embryophyta</taxon>
        <taxon>Tracheophyta</taxon>
        <taxon>Spermatophyta</taxon>
        <taxon>Magnoliopsida</taxon>
        <taxon>Liliopsida</taxon>
        <taxon>Zingiberales</taxon>
        <taxon>Zingiberaceae</taxon>
        <taxon>Zingiber</taxon>
    </lineage>
</organism>
<evidence type="ECO:0000313" key="2">
    <source>
        <dbReference type="Proteomes" id="UP000734854"/>
    </source>
</evidence>
<proteinExistence type="predicted"/>
<dbReference type="InterPro" id="IPR007493">
    <property type="entry name" value="DUF538"/>
</dbReference>
<comment type="caution">
    <text evidence="1">The sequence shown here is derived from an EMBL/GenBank/DDBJ whole genome shotgun (WGS) entry which is preliminary data.</text>
</comment>
<dbReference type="SUPFAM" id="SSF141562">
    <property type="entry name" value="At5g01610-like"/>
    <property type="match status" value="1"/>
</dbReference>
<dbReference type="PROSITE" id="PS51257">
    <property type="entry name" value="PROKAR_LIPOPROTEIN"/>
    <property type="match status" value="1"/>
</dbReference>
<protein>
    <submittedName>
        <fullName evidence="1">Uncharacterized protein</fullName>
    </submittedName>
</protein>
<dbReference type="Pfam" id="PF04398">
    <property type="entry name" value="DUF538"/>
    <property type="match status" value="1"/>
</dbReference>
<dbReference type="Proteomes" id="UP000734854">
    <property type="component" value="Unassembled WGS sequence"/>
</dbReference>
<dbReference type="PANTHER" id="PTHR31676">
    <property type="entry name" value="T31J12.3 PROTEIN-RELATED"/>
    <property type="match status" value="1"/>
</dbReference>